<dbReference type="EMBL" id="CP108195">
    <property type="protein sequence ID" value="WTS09717.1"/>
    <property type="molecule type" value="Genomic_DNA"/>
</dbReference>
<dbReference type="GO" id="GO:0005524">
    <property type="term" value="F:ATP binding"/>
    <property type="evidence" value="ECO:0007669"/>
    <property type="project" value="UniProtKB-KW"/>
</dbReference>
<evidence type="ECO:0000259" key="2">
    <source>
        <dbReference type="Pfam" id="PF13581"/>
    </source>
</evidence>
<organism evidence="4">
    <name type="scientific">Streptomyces sp. NBC_00119</name>
    <dbReference type="NCBI Taxonomy" id="2975659"/>
    <lineage>
        <taxon>Bacteria</taxon>
        <taxon>Bacillati</taxon>
        <taxon>Actinomycetota</taxon>
        <taxon>Actinomycetes</taxon>
        <taxon>Kitasatosporales</taxon>
        <taxon>Streptomycetaceae</taxon>
        <taxon>Streptomyces</taxon>
    </lineage>
</organism>
<feature type="domain" description="Histidine kinase/HSP90-like ATPase" evidence="2">
    <location>
        <begin position="56"/>
        <end position="171"/>
    </location>
</feature>
<dbReference type="PANTHER" id="PTHR35526">
    <property type="entry name" value="ANTI-SIGMA-F FACTOR RSBW-RELATED"/>
    <property type="match status" value="1"/>
</dbReference>
<accession>A0AAU1UMH9</accession>
<dbReference type="AlphaFoldDB" id="A0AAU1UMH9"/>
<sequence length="177" mass="18763">MTTDTLATLREAAGVEIAPSPADRAPQEIATPVQETAPDWGLALGISAAGFAARSFRASPASLRQVRRFTRQVVCEWGLANYADDATAVVSELAANAIQHALNEHGSVWLGLVRSNRGLVCVMADPSAAPPASQTHSLSAENDRGLDIVDALTTHWGYTDADRPGKAIWARIPIPAR</sequence>
<dbReference type="Gene3D" id="3.30.565.10">
    <property type="entry name" value="Histidine kinase-like ATPase, C-terminal domain"/>
    <property type="match status" value="1"/>
</dbReference>
<dbReference type="EMBL" id="CP108195">
    <property type="protein sequence ID" value="WTS18456.1"/>
    <property type="molecule type" value="Genomic_DNA"/>
</dbReference>
<keyword evidence="4" id="KW-0067">ATP-binding</keyword>
<dbReference type="InterPro" id="IPR050267">
    <property type="entry name" value="Anti-sigma-factor_SerPK"/>
</dbReference>
<keyword evidence="1" id="KW-0723">Serine/threonine-protein kinase</keyword>
<dbReference type="SUPFAM" id="SSF55874">
    <property type="entry name" value="ATPase domain of HSP90 chaperone/DNA topoisomerase II/histidine kinase"/>
    <property type="match status" value="1"/>
</dbReference>
<evidence type="ECO:0000313" key="3">
    <source>
        <dbReference type="EMBL" id="WTS09717.1"/>
    </source>
</evidence>
<name>A0AAU1UMH9_9ACTN</name>
<dbReference type="PANTHER" id="PTHR35526:SF3">
    <property type="entry name" value="ANTI-SIGMA-F FACTOR RSBW"/>
    <property type="match status" value="1"/>
</dbReference>
<dbReference type="InterPro" id="IPR036890">
    <property type="entry name" value="HATPase_C_sf"/>
</dbReference>
<proteinExistence type="predicted"/>
<gene>
    <name evidence="3" type="ORF">OHU69_00245</name>
    <name evidence="4" type="ORF">OHU69_50425</name>
</gene>
<keyword evidence="4" id="KW-0547">Nucleotide-binding</keyword>
<protein>
    <submittedName>
        <fullName evidence="4">ATP-binding protein</fullName>
    </submittedName>
</protein>
<dbReference type="InterPro" id="IPR003594">
    <property type="entry name" value="HATPase_dom"/>
</dbReference>
<evidence type="ECO:0000313" key="4">
    <source>
        <dbReference type="EMBL" id="WTS18456.1"/>
    </source>
</evidence>
<keyword evidence="1" id="KW-0418">Kinase</keyword>
<reference evidence="4" key="1">
    <citation type="submission" date="2022-10" db="EMBL/GenBank/DDBJ databases">
        <title>The complete genomes of actinobacterial strains from the NBC collection.</title>
        <authorList>
            <person name="Joergensen T.S."/>
            <person name="Alvarez Arevalo M."/>
            <person name="Sterndorff E.B."/>
            <person name="Faurdal D."/>
            <person name="Vuksanovic O."/>
            <person name="Mourched A.-S."/>
            <person name="Charusanti P."/>
            <person name="Shaw S."/>
            <person name="Blin K."/>
            <person name="Weber T."/>
        </authorList>
    </citation>
    <scope>NUCLEOTIDE SEQUENCE</scope>
    <source>
        <strain evidence="4">NBC_00119</strain>
    </source>
</reference>
<dbReference type="CDD" id="cd16936">
    <property type="entry name" value="HATPase_RsbW-like"/>
    <property type="match status" value="1"/>
</dbReference>
<dbReference type="GO" id="GO:0004674">
    <property type="term" value="F:protein serine/threonine kinase activity"/>
    <property type="evidence" value="ECO:0007669"/>
    <property type="project" value="UniProtKB-KW"/>
</dbReference>
<keyword evidence="1" id="KW-0808">Transferase</keyword>
<dbReference type="Pfam" id="PF13581">
    <property type="entry name" value="HATPase_c_2"/>
    <property type="match status" value="1"/>
</dbReference>
<evidence type="ECO:0000256" key="1">
    <source>
        <dbReference type="ARBA" id="ARBA00022527"/>
    </source>
</evidence>